<dbReference type="SUPFAM" id="SSF55073">
    <property type="entry name" value="Nucleotide cyclase"/>
    <property type="match status" value="1"/>
</dbReference>
<organism evidence="2">
    <name type="scientific">bioreactor metagenome</name>
    <dbReference type="NCBI Taxonomy" id="1076179"/>
    <lineage>
        <taxon>unclassified sequences</taxon>
        <taxon>metagenomes</taxon>
        <taxon>ecological metagenomes</taxon>
    </lineage>
</organism>
<gene>
    <name evidence="2" type="ORF">SDC9_72109</name>
</gene>
<sequence>MSVLNTPCVALLCFALFRSGFLGLAPIARNKVFDVIDQGIVVLSAQLEVVDHNIRAGELLSAISPGSALTMGAAAAALFPDGGWTKMTPDAPPAEFRRAADGGYVSLKLHALGASQRPVGYVLVLTDISALRAMAERDPLTGAYNREGLDGICRHLLQGRGESGLQVAVLMIDLDCFKSINDTYGHLQGDDVLRDFVAVARSTLNREYYIARLGGDEFVILLPGLGLQEAVDHAETLRRQVSRSSMGCACGEQELRYTVSIGVADGRLPQSSLRELLDNADQALYRAKEEGRNATAAHIA</sequence>
<feature type="domain" description="GGDEF" evidence="1">
    <location>
        <begin position="165"/>
        <end position="300"/>
    </location>
</feature>
<proteinExistence type="predicted"/>
<dbReference type="NCBIfam" id="TIGR00254">
    <property type="entry name" value="GGDEF"/>
    <property type="match status" value="1"/>
</dbReference>
<dbReference type="SMART" id="SM00267">
    <property type="entry name" value="GGDEF"/>
    <property type="match status" value="1"/>
</dbReference>
<comment type="caution">
    <text evidence="2">The sequence shown here is derived from an EMBL/GenBank/DDBJ whole genome shotgun (WGS) entry which is preliminary data.</text>
</comment>
<dbReference type="GO" id="GO:1902201">
    <property type="term" value="P:negative regulation of bacterial-type flagellum-dependent cell motility"/>
    <property type="evidence" value="ECO:0007669"/>
    <property type="project" value="TreeGrafter"/>
</dbReference>
<dbReference type="InterPro" id="IPR050469">
    <property type="entry name" value="Diguanylate_Cyclase"/>
</dbReference>
<name>A0A644YAH0_9ZZZZ</name>
<evidence type="ECO:0000259" key="1">
    <source>
        <dbReference type="PROSITE" id="PS50887"/>
    </source>
</evidence>
<dbReference type="CDD" id="cd01949">
    <property type="entry name" value="GGDEF"/>
    <property type="match status" value="1"/>
</dbReference>
<dbReference type="PANTHER" id="PTHR45138">
    <property type="entry name" value="REGULATORY COMPONENTS OF SENSORY TRANSDUCTION SYSTEM"/>
    <property type="match status" value="1"/>
</dbReference>
<dbReference type="PROSITE" id="PS50887">
    <property type="entry name" value="GGDEF"/>
    <property type="match status" value="1"/>
</dbReference>
<dbReference type="Gene3D" id="3.30.70.270">
    <property type="match status" value="1"/>
</dbReference>
<dbReference type="InterPro" id="IPR043128">
    <property type="entry name" value="Rev_trsase/Diguanyl_cyclase"/>
</dbReference>
<reference evidence="2" key="1">
    <citation type="submission" date="2019-08" db="EMBL/GenBank/DDBJ databases">
        <authorList>
            <person name="Kucharzyk K."/>
            <person name="Murdoch R.W."/>
            <person name="Higgins S."/>
            <person name="Loffler F."/>
        </authorList>
    </citation>
    <scope>NUCLEOTIDE SEQUENCE</scope>
</reference>
<dbReference type="FunFam" id="3.30.70.270:FF:000001">
    <property type="entry name" value="Diguanylate cyclase domain protein"/>
    <property type="match status" value="1"/>
</dbReference>
<dbReference type="GO" id="GO:0052621">
    <property type="term" value="F:diguanylate cyclase activity"/>
    <property type="evidence" value="ECO:0007669"/>
    <property type="project" value="TreeGrafter"/>
</dbReference>
<accession>A0A644YAH0</accession>
<dbReference type="GO" id="GO:0005886">
    <property type="term" value="C:plasma membrane"/>
    <property type="evidence" value="ECO:0007669"/>
    <property type="project" value="TreeGrafter"/>
</dbReference>
<dbReference type="EMBL" id="VSSQ01004538">
    <property type="protein sequence ID" value="MPM25612.1"/>
    <property type="molecule type" value="Genomic_DNA"/>
</dbReference>
<dbReference type="GO" id="GO:0043709">
    <property type="term" value="P:cell adhesion involved in single-species biofilm formation"/>
    <property type="evidence" value="ECO:0007669"/>
    <property type="project" value="TreeGrafter"/>
</dbReference>
<dbReference type="PANTHER" id="PTHR45138:SF9">
    <property type="entry name" value="DIGUANYLATE CYCLASE DGCM-RELATED"/>
    <property type="match status" value="1"/>
</dbReference>
<dbReference type="InterPro" id="IPR029787">
    <property type="entry name" value="Nucleotide_cyclase"/>
</dbReference>
<dbReference type="AlphaFoldDB" id="A0A644YAH0"/>
<dbReference type="Pfam" id="PF00990">
    <property type="entry name" value="GGDEF"/>
    <property type="match status" value="1"/>
</dbReference>
<protein>
    <recommendedName>
        <fullName evidence="1">GGDEF domain-containing protein</fullName>
    </recommendedName>
</protein>
<dbReference type="InterPro" id="IPR000160">
    <property type="entry name" value="GGDEF_dom"/>
</dbReference>
<evidence type="ECO:0000313" key="2">
    <source>
        <dbReference type="EMBL" id="MPM25612.1"/>
    </source>
</evidence>